<organism evidence="2 3">
    <name type="scientific">Paracoccus subflavus</name>
    <dbReference type="NCBI Taxonomy" id="2528244"/>
    <lineage>
        <taxon>Bacteria</taxon>
        <taxon>Pseudomonadati</taxon>
        <taxon>Pseudomonadota</taxon>
        <taxon>Alphaproteobacteria</taxon>
        <taxon>Rhodobacterales</taxon>
        <taxon>Paracoccaceae</taxon>
        <taxon>Paracoccus</taxon>
    </lineage>
</organism>
<evidence type="ECO:0000313" key="2">
    <source>
        <dbReference type="EMBL" id="TBN39399.1"/>
    </source>
</evidence>
<dbReference type="InterPro" id="IPR036108">
    <property type="entry name" value="4pyrrol_syn_uPrphyn_synt_sf"/>
</dbReference>
<accession>A0A4Q9FYT2</accession>
<dbReference type="SUPFAM" id="SSF69618">
    <property type="entry name" value="HemD-like"/>
    <property type="match status" value="1"/>
</dbReference>
<evidence type="ECO:0000313" key="3">
    <source>
        <dbReference type="Proteomes" id="UP000293520"/>
    </source>
</evidence>
<reference evidence="2 3" key="1">
    <citation type="submission" date="2019-02" db="EMBL/GenBank/DDBJ databases">
        <title>Paracoccus subflavus sp. nov., isolated from marine sediment of the Pacific Ocean.</title>
        <authorList>
            <person name="Zhang G."/>
        </authorList>
    </citation>
    <scope>NUCLEOTIDE SEQUENCE [LARGE SCALE GENOMIC DNA]</scope>
    <source>
        <strain evidence="2 3">GY0581</strain>
    </source>
</reference>
<evidence type="ECO:0000259" key="1">
    <source>
        <dbReference type="Pfam" id="PF02602"/>
    </source>
</evidence>
<name>A0A4Q9FYT2_9RHOB</name>
<dbReference type="InterPro" id="IPR003754">
    <property type="entry name" value="4pyrrol_synth_uPrphyn_synth"/>
</dbReference>
<comment type="caution">
    <text evidence="2">The sequence shown here is derived from an EMBL/GenBank/DDBJ whole genome shotgun (WGS) entry which is preliminary data.</text>
</comment>
<dbReference type="CDD" id="cd06578">
    <property type="entry name" value="HemD"/>
    <property type="match status" value="1"/>
</dbReference>
<dbReference type="OrthoDB" id="7204250at2"/>
<keyword evidence="3" id="KW-1185">Reference proteome</keyword>
<gene>
    <name evidence="2" type="ORF">EYE42_10235</name>
</gene>
<proteinExistence type="predicted"/>
<dbReference type="EMBL" id="SISK01000007">
    <property type="protein sequence ID" value="TBN39399.1"/>
    <property type="molecule type" value="Genomic_DNA"/>
</dbReference>
<feature type="domain" description="Tetrapyrrole biosynthesis uroporphyrinogen III synthase" evidence="1">
    <location>
        <begin position="28"/>
        <end position="185"/>
    </location>
</feature>
<dbReference type="RefSeq" id="WP_130991233.1">
    <property type="nucleotide sequence ID" value="NZ_SISK01000007.1"/>
</dbReference>
<dbReference type="Proteomes" id="UP000293520">
    <property type="component" value="Unassembled WGS sequence"/>
</dbReference>
<sequence>MSSAKRPILLLTRPAADSRRFAALLPDWRAVISPILRIVAVDHDGAALHRAAGLVFTSAHAVAAAGPGRGRLAICVGRRTAEVARAAGFDVRTGDGCAESLLPLIAAAPVPLVHPHGRHLARTLPVPGMVVYDQQAQPLNAAARGTLVGRAPVVLPLFSPRSARLVADAVAGARAPLWPVAISPAAMAAWHGPKAGQGVADAPDVAAMAVAINRLPVAEQ</sequence>
<dbReference type="GO" id="GO:0004852">
    <property type="term" value="F:uroporphyrinogen-III synthase activity"/>
    <property type="evidence" value="ECO:0007669"/>
    <property type="project" value="InterPro"/>
</dbReference>
<dbReference type="Gene3D" id="3.40.50.10090">
    <property type="match status" value="1"/>
</dbReference>
<dbReference type="Pfam" id="PF02602">
    <property type="entry name" value="HEM4"/>
    <property type="match status" value="1"/>
</dbReference>
<protein>
    <submittedName>
        <fullName evidence="2">Uroporphyrinogen-III synthase</fullName>
    </submittedName>
</protein>
<dbReference type="AlphaFoldDB" id="A0A4Q9FYT2"/>
<dbReference type="GO" id="GO:0033014">
    <property type="term" value="P:tetrapyrrole biosynthetic process"/>
    <property type="evidence" value="ECO:0007669"/>
    <property type="project" value="InterPro"/>
</dbReference>